<dbReference type="Pfam" id="PF08323">
    <property type="entry name" value="Glyco_transf_5"/>
    <property type="match status" value="1"/>
</dbReference>
<dbReference type="EMBL" id="SSND01000003">
    <property type="protein sequence ID" value="THD82989.1"/>
    <property type="molecule type" value="Genomic_DNA"/>
</dbReference>
<dbReference type="GO" id="GO:0004373">
    <property type="term" value="F:alpha-1,4-glucan glucosyltransferase (UDP-glucose donor) activity"/>
    <property type="evidence" value="ECO:0007669"/>
    <property type="project" value="InterPro"/>
</dbReference>
<dbReference type="Proteomes" id="UP000309450">
    <property type="component" value="Unassembled WGS sequence"/>
</dbReference>
<comment type="similarity">
    <text evidence="2 6">Belongs to the glycosyltransferase 1 family. Bacterial/plant glycogen synthase subfamily.</text>
</comment>
<dbReference type="GO" id="GO:0005978">
    <property type="term" value="P:glycogen biosynthetic process"/>
    <property type="evidence" value="ECO:0007669"/>
    <property type="project" value="UniProtKB-UniRule"/>
</dbReference>
<sequence>MKRAKAMGGRVLSVASECVPLVKTGGLADVVGALPAALAPFGWEMRVLIPAYRSILPQVAGWPEVMREADLFGGAGIVRAGEVAGIGLLVLEAGHLFDREGGPYSGPGGDWPDNPERFAALSWIAARIARGGLSDGWRPDVLHAHDWQAGFAPVYLAGAGVPSVMTVHNIAFQGWAGAERLAALRLEAADFHPDGLEYYGGLSSLKAGLVWADRITTVSPSYAAELMRPEFGMGLEGVIAARADRLSGILNGVDTALWSPEAAPVPFGPGRMRGKAANRRALCAEFGLEVAGPLAIVVSRLTDQKGIDLLPAVIPAFVAGGGGLAVLGSGDPALEEAMRALAVRFPGRVAVRIGYDEGLSHRMFAGGDAVLVPSRFEPCGLTQMYGLRHGTLPVVAATGGLADTVIDANPAAMAAGVATGITFHPTDALAFGQALRRLLALYARPADWARLQRNAMRQPVGWETSAAAYSALYAGLAGGQEA</sequence>
<accession>A0A4S3MPB1</accession>
<organism evidence="8 9">
    <name type="scientific">Aliigemmobacter aestuarii</name>
    <dbReference type="NCBI Taxonomy" id="1445661"/>
    <lineage>
        <taxon>Bacteria</taxon>
        <taxon>Pseudomonadati</taxon>
        <taxon>Pseudomonadota</taxon>
        <taxon>Alphaproteobacteria</taxon>
        <taxon>Rhodobacterales</taxon>
        <taxon>Paracoccaceae</taxon>
        <taxon>Aliigemmobacter</taxon>
    </lineage>
</organism>
<dbReference type="NCBIfam" id="NF001899">
    <property type="entry name" value="PRK00654.1-2"/>
    <property type="match status" value="1"/>
</dbReference>
<dbReference type="GO" id="GO:0009011">
    <property type="term" value="F:alpha-1,4-glucan glucosyltransferase (ADP-glucose donor) activity"/>
    <property type="evidence" value="ECO:0007669"/>
    <property type="project" value="UniProtKB-UniRule"/>
</dbReference>
<evidence type="ECO:0000256" key="2">
    <source>
        <dbReference type="ARBA" id="ARBA00010281"/>
    </source>
</evidence>
<evidence type="ECO:0000259" key="7">
    <source>
        <dbReference type="Pfam" id="PF08323"/>
    </source>
</evidence>
<gene>
    <name evidence="6 8" type="primary">glgA</name>
    <name evidence="8" type="ORF">E7811_12645</name>
</gene>
<feature type="binding site" evidence="6">
    <location>
        <position position="23"/>
    </location>
    <ligand>
        <name>ADP-alpha-D-glucose</name>
        <dbReference type="ChEBI" id="CHEBI:57498"/>
    </ligand>
</feature>
<dbReference type="Pfam" id="PF13692">
    <property type="entry name" value="Glyco_trans_1_4"/>
    <property type="match status" value="1"/>
</dbReference>
<dbReference type="OrthoDB" id="9808590at2"/>
<dbReference type="InterPro" id="IPR011835">
    <property type="entry name" value="GS/SS"/>
</dbReference>
<dbReference type="CDD" id="cd03791">
    <property type="entry name" value="GT5_Glycogen_synthase_DULL1-like"/>
    <property type="match status" value="1"/>
</dbReference>
<evidence type="ECO:0000256" key="3">
    <source>
        <dbReference type="ARBA" id="ARBA00022676"/>
    </source>
</evidence>
<dbReference type="Gene3D" id="3.40.50.2000">
    <property type="entry name" value="Glycogen Phosphorylase B"/>
    <property type="match status" value="2"/>
</dbReference>
<comment type="caution">
    <text evidence="8">The sequence shown here is derived from an EMBL/GenBank/DDBJ whole genome shotgun (WGS) entry which is preliminary data.</text>
</comment>
<dbReference type="PANTHER" id="PTHR45825">
    <property type="entry name" value="GRANULE-BOUND STARCH SYNTHASE 1, CHLOROPLASTIC/AMYLOPLASTIC"/>
    <property type="match status" value="1"/>
</dbReference>
<comment type="catalytic activity">
    <reaction evidence="1 6">
        <text>[(1-&gt;4)-alpha-D-glucosyl](n) + ADP-alpha-D-glucose = [(1-&gt;4)-alpha-D-glucosyl](n+1) + ADP + H(+)</text>
        <dbReference type="Rhea" id="RHEA:18189"/>
        <dbReference type="Rhea" id="RHEA-COMP:9584"/>
        <dbReference type="Rhea" id="RHEA-COMP:9587"/>
        <dbReference type="ChEBI" id="CHEBI:15378"/>
        <dbReference type="ChEBI" id="CHEBI:15444"/>
        <dbReference type="ChEBI" id="CHEBI:57498"/>
        <dbReference type="ChEBI" id="CHEBI:456216"/>
        <dbReference type="EC" id="2.4.1.21"/>
    </reaction>
</comment>
<dbReference type="GO" id="GO:0005829">
    <property type="term" value="C:cytosol"/>
    <property type="evidence" value="ECO:0007669"/>
    <property type="project" value="TreeGrafter"/>
</dbReference>
<dbReference type="RefSeq" id="WP_136395016.1">
    <property type="nucleotide sequence ID" value="NZ_SSND01000003.1"/>
</dbReference>
<evidence type="ECO:0000256" key="6">
    <source>
        <dbReference type="HAMAP-Rule" id="MF_00484"/>
    </source>
</evidence>
<reference evidence="8 9" key="1">
    <citation type="submission" date="2019-04" db="EMBL/GenBank/DDBJ databases">
        <title>Draft genome sequence of Gemmobacter aestuarii sp. nov.</title>
        <authorList>
            <person name="Hameed A."/>
            <person name="Lin S.-Y."/>
            <person name="Shahina M."/>
            <person name="Lai W.-A."/>
            <person name="Young C.-C."/>
        </authorList>
    </citation>
    <scope>NUCLEOTIDE SEQUENCE [LARGE SCALE GENOMIC DNA]</scope>
    <source>
        <strain evidence="8 9">CC-PW-75</strain>
    </source>
</reference>
<dbReference type="PANTHER" id="PTHR45825:SF11">
    <property type="entry name" value="ALPHA AMYLASE DOMAIN-CONTAINING PROTEIN"/>
    <property type="match status" value="1"/>
</dbReference>
<dbReference type="AlphaFoldDB" id="A0A4S3MPB1"/>
<dbReference type="NCBIfam" id="TIGR02095">
    <property type="entry name" value="glgA"/>
    <property type="match status" value="1"/>
</dbReference>
<evidence type="ECO:0000256" key="4">
    <source>
        <dbReference type="ARBA" id="ARBA00022679"/>
    </source>
</evidence>
<evidence type="ECO:0000256" key="5">
    <source>
        <dbReference type="ARBA" id="ARBA00023056"/>
    </source>
</evidence>
<dbReference type="InterPro" id="IPR013534">
    <property type="entry name" value="Starch_synth_cat_dom"/>
</dbReference>
<comment type="function">
    <text evidence="6">Synthesizes alpha-1,4-glucan chains using ADP-glucose.</text>
</comment>
<protein>
    <recommendedName>
        <fullName evidence="6">Glycogen synthase</fullName>
        <ecNumber evidence="6">2.4.1.21</ecNumber>
    </recommendedName>
    <alternativeName>
        <fullName evidence="6">Starch [bacterial glycogen] synthase</fullName>
    </alternativeName>
</protein>
<feature type="domain" description="Starch synthase catalytic" evidence="7">
    <location>
        <begin position="10"/>
        <end position="240"/>
    </location>
</feature>
<keyword evidence="4 6" id="KW-0808">Transferase</keyword>
<name>A0A4S3MPB1_9RHOB</name>
<proteinExistence type="inferred from homology"/>
<comment type="pathway">
    <text evidence="6">Glycan biosynthesis; glycogen biosynthesis.</text>
</comment>
<dbReference type="EC" id="2.4.1.21" evidence="6"/>
<keyword evidence="3 6" id="KW-0328">Glycosyltransferase</keyword>
<evidence type="ECO:0000313" key="8">
    <source>
        <dbReference type="EMBL" id="THD82989.1"/>
    </source>
</evidence>
<evidence type="ECO:0000313" key="9">
    <source>
        <dbReference type="Proteomes" id="UP000309450"/>
    </source>
</evidence>
<keyword evidence="9" id="KW-1185">Reference proteome</keyword>
<keyword evidence="5 6" id="KW-0320">Glycogen biosynthesis</keyword>
<evidence type="ECO:0000256" key="1">
    <source>
        <dbReference type="ARBA" id="ARBA00001478"/>
    </source>
</evidence>
<dbReference type="UniPathway" id="UPA00164"/>
<dbReference type="SUPFAM" id="SSF53756">
    <property type="entry name" value="UDP-Glycosyltransferase/glycogen phosphorylase"/>
    <property type="match status" value="1"/>
</dbReference>
<dbReference type="HAMAP" id="MF_00484">
    <property type="entry name" value="Glycogen_synth"/>
    <property type="match status" value="1"/>
</dbReference>